<accession>A0A9P4LGB8</accession>
<sequence length="259" mass="28280">MDASVIVPLYVYPAMGAWDPGRFLPKDTIHYVVNVHNEPGEGVLPSAEYSHATETLNSFDNIRTVACVATMWCARNLTSVLDEIAAYSFWGDYDESIAIDGIFVDETPTQYAPDYASYLQTIAQAVYESDGIKDGYIGKATFQLGTGAPGATVHNPGALPDSKYFSEVLSPDLTIIFENTFSNWSIESCPLADASQQYNHSRLALLLHSVPELSIIDTATTLVQLLAVGQSVWLTGTNNYTELNGQFPQFIDCLATLLS</sequence>
<gene>
    <name evidence="1" type="ORF">EK21DRAFT_79208</name>
</gene>
<dbReference type="PANTHER" id="PTHR35040:SF7">
    <property type="entry name" value="FIBRONECTIN TYPE-III DOMAIN-CONTAINING PROTEIN-RELATED"/>
    <property type="match status" value="1"/>
</dbReference>
<comment type="caution">
    <text evidence="1">The sequence shown here is derived from an EMBL/GenBank/DDBJ whole genome shotgun (WGS) entry which is preliminary data.</text>
</comment>
<evidence type="ECO:0000313" key="2">
    <source>
        <dbReference type="Proteomes" id="UP000799777"/>
    </source>
</evidence>
<proteinExistence type="predicted"/>
<keyword evidence="2" id="KW-1185">Reference proteome</keyword>
<dbReference type="PANTHER" id="PTHR35040">
    <property type="match status" value="1"/>
</dbReference>
<organism evidence="1 2">
    <name type="scientific">Setomelanomma holmii</name>
    <dbReference type="NCBI Taxonomy" id="210430"/>
    <lineage>
        <taxon>Eukaryota</taxon>
        <taxon>Fungi</taxon>
        <taxon>Dikarya</taxon>
        <taxon>Ascomycota</taxon>
        <taxon>Pezizomycotina</taxon>
        <taxon>Dothideomycetes</taxon>
        <taxon>Pleosporomycetidae</taxon>
        <taxon>Pleosporales</taxon>
        <taxon>Pleosporineae</taxon>
        <taxon>Phaeosphaeriaceae</taxon>
        <taxon>Setomelanomma</taxon>
    </lineage>
</organism>
<name>A0A9P4LGB8_9PLEO</name>
<dbReference type="AlphaFoldDB" id="A0A9P4LGB8"/>
<dbReference type="Pfam" id="PF12138">
    <property type="entry name" value="Spherulin4"/>
    <property type="match status" value="1"/>
</dbReference>
<reference evidence="1" key="1">
    <citation type="journal article" date="2020" name="Stud. Mycol.">
        <title>101 Dothideomycetes genomes: a test case for predicting lifestyles and emergence of pathogens.</title>
        <authorList>
            <person name="Haridas S."/>
            <person name="Albert R."/>
            <person name="Binder M."/>
            <person name="Bloem J."/>
            <person name="Labutti K."/>
            <person name="Salamov A."/>
            <person name="Andreopoulos B."/>
            <person name="Baker S."/>
            <person name="Barry K."/>
            <person name="Bills G."/>
            <person name="Bluhm B."/>
            <person name="Cannon C."/>
            <person name="Castanera R."/>
            <person name="Culley D."/>
            <person name="Daum C."/>
            <person name="Ezra D."/>
            <person name="Gonzalez J."/>
            <person name="Henrissat B."/>
            <person name="Kuo A."/>
            <person name="Liang C."/>
            <person name="Lipzen A."/>
            <person name="Lutzoni F."/>
            <person name="Magnuson J."/>
            <person name="Mondo S."/>
            <person name="Nolan M."/>
            <person name="Ohm R."/>
            <person name="Pangilinan J."/>
            <person name="Park H.-J."/>
            <person name="Ramirez L."/>
            <person name="Alfaro M."/>
            <person name="Sun H."/>
            <person name="Tritt A."/>
            <person name="Yoshinaga Y."/>
            <person name="Zwiers L.-H."/>
            <person name="Turgeon B."/>
            <person name="Goodwin S."/>
            <person name="Spatafora J."/>
            <person name="Crous P."/>
            <person name="Grigoriev I."/>
        </authorList>
    </citation>
    <scope>NUCLEOTIDE SEQUENCE</scope>
    <source>
        <strain evidence="1">CBS 110217</strain>
    </source>
</reference>
<evidence type="ECO:0008006" key="3">
    <source>
        <dbReference type="Google" id="ProtNLM"/>
    </source>
</evidence>
<dbReference type="OrthoDB" id="5342184at2759"/>
<dbReference type="EMBL" id="ML978305">
    <property type="protein sequence ID" value="KAF2024198.1"/>
    <property type="molecule type" value="Genomic_DNA"/>
</dbReference>
<dbReference type="InterPro" id="IPR021986">
    <property type="entry name" value="Spherulin4"/>
</dbReference>
<dbReference type="Proteomes" id="UP000799777">
    <property type="component" value="Unassembled WGS sequence"/>
</dbReference>
<protein>
    <recommendedName>
        <fullName evidence="3">Spherulin-4</fullName>
    </recommendedName>
</protein>
<evidence type="ECO:0000313" key="1">
    <source>
        <dbReference type="EMBL" id="KAF2024198.1"/>
    </source>
</evidence>